<dbReference type="PANTHER" id="PTHR38733:SF1">
    <property type="entry name" value="TYPE IV METHYL-DIRECTED RESTRICTION ENZYME ECOKMCRBC"/>
    <property type="match status" value="1"/>
</dbReference>
<dbReference type="Pfam" id="PF10117">
    <property type="entry name" value="McrBC"/>
    <property type="match status" value="1"/>
</dbReference>
<dbReference type="InterPro" id="IPR019292">
    <property type="entry name" value="McrC"/>
</dbReference>
<dbReference type="EMBL" id="LGEX01000001">
    <property type="protein sequence ID" value="KUK07734.1"/>
    <property type="molecule type" value="Genomic_DNA"/>
</dbReference>
<comment type="caution">
    <text evidence="1">The sequence shown here is derived from an EMBL/GenBank/DDBJ whole genome shotgun (WGS) entry which is preliminary data.</text>
</comment>
<sequence length="427" mass="49930">MKTYSTFEYTEVKYEVGKDERVNLEESKLYLTKDSIEYLEKLNIAQVFRSRIRFQNYVGVISFRDLKLEILPKFMKTSERLVEPEHVKGRETILSNLVRMLEFSGWGGIRSADLTHLGTERDFFEIYTYLFARNLANLLKTNRDAAYTSNYDELRFVRGRIDFRKYGNPARLHRIPCHYYERSTDTTINRTLKYVSFLLLKKVESAETRRLLKLIISILDSAQLTPVSVSEIERIVFNRLNSSFEPYVNFCKVFLQNSILSLQSSDVEFFSFLIPMEVLFERFIARAVEDTVGDNYKIKIQPYAGYLARRDGRGIFALQPDIILEGEETKIIVDTKYKLLNPEDRKLGVSQQDLYQMYAYCKELNSKRCVLLYPEGVNGEIKQDFKLGKDEIDLHVRTVSLEYPFEGDKLSEDFKGALIEAIGIKPW</sequence>
<organism evidence="1 2">
    <name type="scientific">Archaeoglobus fulgidus</name>
    <dbReference type="NCBI Taxonomy" id="2234"/>
    <lineage>
        <taxon>Archaea</taxon>
        <taxon>Methanobacteriati</taxon>
        <taxon>Methanobacteriota</taxon>
        <taxon>Archaeoglobi</taxon>
        <taxon>Archaeoglobales</taxon>
        <taxon>Archaeoglobaceae</taxon>
        <taxon>Archaeoglobus</taxon>
    </lineage>
</organism>
<evidence type="ECO:0000313" key="2">
    <source>
        <dbReference type="Proteomes" id="UP000054015"/>
    </source>
</evidence>
<dbReference type="Proteomes" id="UP000054015">
    <property type="component" value="Unassembled WGS sequence"/>
</dbReference>
<dbReference type="PANTHER" id="PTHR38733">
    <property type="entry name" value="PROTEIN MCRC"/>
    <property type="match status" value="1"/>
</dbReference>
<dbReference type="PATRIC" id="fig|2234.7.peg.708"/>
<accession>A0A124FC72</accession>
<protein>
    <submittedName>
        <fullName evidence="1">5-methylcytosine restriction system component-like protein</fullName>
    </submittedName>
</protein>
<dbReference type="AlphaFoldDB" id="A0A124FC72"/>
<evidence type="ECO:0000313" key="1">
    <source>
        <dbReference type="EMBL" id="KUK07734.1"/>
    </source>
</evidence>
<name>A0A124FC72_ARCFL</name>
<gene>
    <name evidence="1" type="ORF">XD48_0069</name>
</gene>
<reference evidence="2" key="1">
    <citation type="journal article" date="2015" name="MBio">
        <title>Genome-Resolved Metagenomic Analysis Reveals Roles for Candidate Phyla and Other Microbial Community Members in Biogeochemical Transformations in Oil Reservoirs.</title>
        <authorList>
            <person name="Hu P."/>
            <person name="Tom L."/>
            <person name="Singh A."/>
            <person name="Thomas B.C."/>
            <person name="Baker B.J."/>
            <person name="Piceno Y.M."/>
            <person name="Andersen G.L."/>
            <person name="Banfield J.F."/>
        </authorList>
    </citation>
    <scope>NUCLEOTIDE SEQUENCE [LARGE SCALE GENOMIC DNA]</scope>
</reference>
<proteinExistence type="predicted"/>